<evidence type="ECO:0008006" key="3">
    <source>
        <dbReference type="Google" id="ProtNLM"/>
    </source>
</evidence>
<dbReference type="Pfam" id="PF04320">
    <property type="entry name" value="YggL_50S_bp"/>
    <property type="match status" value="1"/>
</dbReference>
<organism evidence="1 2">
    <name type="scientific">Inhella inkyongensis</name>
    <dbReference type="NCBI Taxonomy" id="392593"/>
    <lineage>
        <taxon>Bacteria</taxon>
        <taxon>Pseudomonadati</taxon>
        <taxon>Pseudomonadota</taxon>
        <taxon>Betaproteobacteria</taxon>
        <taxon>Burkholderiales</taxon>
        <taxon>Sphaerotilaceae</taxon>
        <taxon>Inhella</taxon>
    </lineage>
</organism>
<proteinExistence type="predicted"/>
<dbReference type="GO" id="GO:0005829">
    <property type="term" value="C:cytosol"/>
    <property type="evidence" value="ECO:0007669"/>
    <property type="project" value="TreeGrafter"/>
</dbReference>
<dbReference type="PANTHER" id="PTHR38778">
    <property type="entry name" value="CYTOPLASMIC PROTEIN-RELATED"/>
    <property type="match status" value="1"/>
</dbReference>
<sequence length="119" mass="13222">MSTFFLHPPGNAKRRSRRLRKKLHIGEFKELGFWLSATLKDGTSADAEEALMARFIAEVVAPQGLSFGGWWSGGFMSRAGAGSVDEAQRGAVQAWLQQQPELQSADCDALRDAWWGWQP</sequence>
<comment type="caution">
    <text evidence="1">The sequence shown here is derived from an EMBL/GenBank/DDBJ whole genome shotgun (WGS) entry which is preliminary data.</text>
</comment>
<dbReference type="OrthoDB" id="9114861at2"/>
<dbReference type="InterPro" id="IPR007416">
    <property type="entry name" value="YggL_50S_bp"/>
</dbReference>
<dbReference type="RefSeq" id="WP_138854780.1">
    <property type="nucleotide sequence ID" value="NZ_CP040709.1"/>
</dbReference>
<dbReference type="PANTHER" id="PTHR38778:SF1">
    <property type="entry name" value="CYTOPLASMIC PROTEIN"/>
    <property type="match status" value="1"/>
</dbReference>
<dbReference type="Proteomes" id="UP000554837">
    <property type="component" value="Unassembled WGS sequence"/>
</dbReference>
<gene>
    <name evidence="1" type="ORF">HNQ51_002530</name>
</gene>
<keyword evidence="2" id="KW-1185">Reference proteome</keyword>
<dbReference type="EMBL" id="JACHHO010000003">
    <property type="protein sequence ID" value="MBB5205211.1"/>
    <property type="molecule type" value="Genomic_DNA"/>
</dbReference>
<accession>A0A840S9L8</accession>
<dbReference type="AlphaFoldDB" id="A0A840S9L8"/>
<reference evidence="1 2" key="1">
    <citation type="submission" date="2020-08" db="EMBL/GenBank/DDBJ databases">
        <title>Genomic Encyclopedia of Type Strains, Phase IV (KMG-IV): sequencing the most valuable type-strain genomes for metagenomic binning, comparative biology and taxonomic classification.</title>
        <authorList>
            <person name="Goeker M."/>
        </authorList>
    </citation>
    <scope>NUCLEOTIDE SEQUENCE [LARGE SCALE GENOMIC DNA]</scope>
    <source>
        <strain evidence="1 2">DSM 23958</strain>
    </source>
</reference>
<evidence type="ECO:0000313" key="2">
    <source>
        <dbReference type="Proteomes" id="UP000554837"/>
    </source>
</evidence>
<evidence type="ECO:0000313" key="1">
    <source>
        <dbReference type="EMBL" id="MBB5205211.1"/>
    </source>
</evidence>
<name>A0A840S9L8_9BURK</name>
<protein>
    <recommendedName>
        <fullName evidence="3">DUF469 family protein</fullName>
    </recommendedName>
</protein>